<feature type="region of interest" description="Disordered" evidence="1">
    <location>
        <begin position="251"/>
        <end position="279"/>
    </location>
</feature>
<evidence type="ECO:0000313" key="2">
    <source>
        <dbReference type="EMBL" id="EFN61992.1"/>
    </source>
</evidence>
<sequence length="468" mass="51826">MALDNHRHRKRKLRAIVRRESVDGNASSSSSRKRIWAIESENGKWTFAHLTIILLASCSAFRQIGYEKIGRFQVFLASCLTSISFYKPFDIFNEVKSTIKRSRIFAENCQLCTTTRNHKKWRVQTYARVADGNASAVDSAFDGDGGDGGAAPSSNPWCGCCADDAASSPDADDTGRDDADADDTRAAERSLSTGKPRGCGRPSCRVLLSSNRYRRSIKKPGWRDELGLSLAFSKRFASSLPPEDVLDSTSLTPLSAGLAGSDPLPASGRRRHETKEGDASSYSRNLINVFECFTWRTRGGSSVRRLAHLSVTGQVSAISVLQPQTVLLGMLGEDAMEQTGATGGSRTVIFCDLSQLLYQLELRADTEATWLPVVPFNIDMLNTKRRRDPHSNRLPLPQQCLARQLIINAPLVGDIDRSTGCPYRATIAPLIRRFANNDRDTRLCEIDRIIERIEAEEPTINFILNLKH</sequence>
<proteinExistence type="predicted"/>
<accession>E2AX42</accession>
<dbReference type="InParanoid" id="E2AX42"/>
<dbReference type="AlphaFoldDB" id="E2AX42"/>
<protein>
    <submittedName>
        <fullName evidence="2">Uncharacterized protein</fullName>
    </submittedName>
</protein>
<dbReference type="Proteomes" id="UP000000311">
    <property type="component" value="Unassembled WGS sequence"/>
</dbReference>
<feature type="region of interest" description="Disordered" evidence="1">
    <location>
        <begin position="167"/>
        <end position="200"/>
    </location>
</feature>
<reference evidence="2 3" key="1">
    <citation type="journal article" date="2010" name="Science">
        <title>Genomic comparison of the ants Camponotus floridanus and Harpegnathos saltator.</title>
        <authorList>
            <person name="Bonasio R."/>
            <person name="Zhang G."/>
            <person name="Ye C."/>
            <person name="Mutti N.S."/>
            <person name="Fang X."/>
            <person name="Qin N."/>
            <person name="Donahue G."/>
            <person name="Yang P."/>
            <person name="Li Q."/>
            <person name="Li C."/>
            <person name="Zhang P."/>
            <person name="Huang Z."/>
            <person name="Berger S.L."/>
            <person name="Reinberg D."/>
            <person name="Wang J."/>
            <person name="Liebig J."/>
        </authorList>
    </citation>
    <scope>NUCLEOTIDE SEQUENCE [LARGE SCALE GENOMIC DNA]</scope>
    <source>
        <strain evidence="3">C129</strain>
    </source>
</reference>
<evidence type="ECO:0000256" key="1">
    <source>
        <dbReference type="SAM" id="MobiDB-lite"/>
    </source>
</evidence>
<keyword evidence="3" id="KW-1185">Reference proteome</keyword>
<feature type="compositionally biased region" description="Basic and acidic residues" evidence="1">
    <location>
        <begin position="173"/>
        <end position="188"/>
    </location>
</feature>
<name>E2AX42_CAMFO</name>
<dbReference type="EMBL" id="GL443520">
    <property type="protein sequence ID" value="EFN61992.1"/>
    <property type="molecule type" value="Genomic_DNA"/>
</dbReference>
<evidence type="ECO:0000313" key="3">
    <source>
        <dbReference type="Proteomes" id="UP000000311"/>
    </source>
</evidence>
<gene>
    <name evidence="2" type="ORF">EAG_01745</name>
</gene>
<organism evidence="3">
    <name type="scientific">Camponotus floridanus</name>
    <name type="common">Florida carpenter ant</name>
    <dbReference type="NCBI Taxonomy" id="104421"/>
    <lineage>
        <taxon>Eukaryota</taxon>
        <taxon>Metazoa</taxon>
        <taxon>Ecdysozoa</taxon>
        <taxon>Arthropoda</taxon>
        <taxon>Hexapoda</taxon>
        <taxon>Insecta</taxon>
        <taxon>Pterygota</taxon>
        <taxon>Neoptera</taxon>
        <taxon>Endopterygota</taxon>
        <taxon>Hymenoptera</taxon>
        <taxon>Apocrita</taxon>
        <taxon>Aculeata</taxon>
        <taxon>Formicoidea</taxon>
        <taxon>Formicidae</taxon>
        <taxon>Formicinae</taxon>
        <taxon>Camponotus</taxon>
    </lineage>
</organism>